<keyword evidence="9" id="KW-1185">Reference proteome</keyword>
<keyword evidence="4 6" id="KW-0175">Coiled coil</keyword>
<dbReference type="GO" id="GO:0005813">
    <property type="term" value="C:centrosome"/>
    <property type="evidence" value="ECO:0007669"/>
    <property type="project" value="UniProtKB-SubCell"/>
</dbReference>
<name>A0A8E0RQH5_9TREM</name>
<evidence type="ECO:0000313" key="9">
    <source>
        <dbReference type="Proteomes" id="UP000728185"/>
    </source>
</evidence>
<dbReference type="PANTHER" id="PTHR23162:SF10">
    <property type="entry name" value="FI13205P"/>
    <property type="match status" value="1"/>
</dbReference>
<dbReference type="OrthoDB" id="413404at2759"/>
<evidence type="ECO:0000256" key="3">
    <source>
        <dbReference type="ARBA" id="ARBA00022490"/>
    </source>
</evidence>
<keyword evidence="3" id="KW-0963">Cytoplasm</keyword>
<feature type="region of interest" description="Disordered" evidence="7">
    <location>
        <begin position="322"/>
        <end position="393"/>
    </location>
</feature>
<sequence length="632" mass="72458">MFKNNLNVNCFQAEPIPPEQFPDEQEKVYSYYEQNECSRDKSPQLMDSKRQFSGQIVNPSDESERKNFEINPEDGALWTEGVVGEWVKDIENSMDHVAQAIRKLEAILEEVTYEGRRLTRQDIRHITQPRDELILHSEVGVRAGRELCRWASKARQQQDQCLIRRLQQAQSHEAALTAEVRQLREKLDRISIDLEATRNQLAAQQDQSLKFNTVNESLESVKAHLQRELRTKESECDRLSLQLRNMNLRLAQERSTLRTKLEATEAAMKQLRETKEAIKRAARSQKRRAERAEQALANALNRLASKEATTSQSQACEREIRSCFPDGDESPRGAMRQSSTERDGAFSYDEDLVDQGYFDPSSVRQTKTERTRSPEQSTQNQTSQKQLEQENDRLRTVAASCEQRLIVAEQEMEKLRTNLANYETTLNNYRGDSQTQVEQLHEVTEQLKKAEYAKKRSEEQLADIETRLQEAEAQNRALMNALEQSGFKFSGTELGRDRTRELTPILKKPDTGVDQTSVMKELQRQLSEARTERETAERRAEVRLADLRSQLTQADATNRSLQAYLTFLKRSYASVFQPELTPTNYASVPMSMKTIHGSIHSANVAHPDIGDGETPNMSGLSPQMVLADKQRC</sequence>
<evidence type="ECO:0000313" key="8">
    <source>
        <dbReference type="EMBL" id="KAA0189984.1"/>
    </source>
</evidence>
<dbReference type="Proteomes" id="UP000728185">
    <property type="component" value="Unassembled WGS sequence"/>
</dbReference>
<evidence type="ECO:0000256" key="4">
    <source>
        <dbReference type="ARBA" id="ARBA00023054"/>
    </source>
</evidence>
<feature type="coiled-coil region" evidence="6">
    <location>
        <begin position="166"/>
        <end position="309"/>
    </location>
</feature>
<protein>
    <submittedName>
        <fullName evidence="8">Uncharacterized protein</fullName>
    </submittedName>
</protein>
<comment type="subcellular location">
    <subcellularLocation>
        <location evidence="1">Cytoplasm</location>
        <location evidence="1">Cytoskeleton</location>
        <location evidence="1">Microtubule organizing center</location>
        <location evidence="1">Centrosome</location>
    </subcellularLocation>
</comment>
<proteinExistence type="inferred from homology"/>
<keyword evidence="5" id="KW-0206">Cytoskeleton</keyword>
<comment type="similarity">
    <text evidence="2">Belongs to the ODF2 family.</text>
</comment>
<comment type="caution">
    <text evidence="8">The sequence shown here is derived from an EMBL/GenBank/DDBJ whole genome shotgun (WGS) entry which is preliminary data.</text>
</comment>
<dbReference type="EMBL" id="LUCM01007427">
    <property type="protein sequence ID" value="KAA0189984.1"/>
    <property type="molecule type" value="Genomic_DNA"/>
</dbReference>
<dbReference type="PANTHER" id="PTHR23162">
    <property type="entry name" value="OUTER DENSE FIBER OF SPERM TAILS 2"/>
    <property type="match status" value="1"/>
</dbReference>
<dbReference type="GO" id="GO:1902017">
    <property type="term" value="P:regulation of cilium assembly"/>
    <property type="evidence" value="ECO:0007669"/>
    <property type="project" value="TreeGrafter"/>
</dbReference>
<feature type="compositionally biased region" description="Polar residues" evidence="7">
    <location>
        <begin position="374"/>
        <end position="386"/>
    </location>
</feature>
<dbReference type="InterPro" id="IPR026099">
    <property type="entry name" value="Odf2-rel"/>
</dbReference>
<evidence type="ECO:0000256" key="6">
    <source>
        <dbReference type="SAM" id="Coils"/>
    </source>
</evidence>
<evidence type="ECO:0000256" key="5">
    <source>
        <dbReference type="ARBA" id="ARBA00023212"/>
    </source>
</evidence>
<gene>
    <name evidence="8" type="ORF">FBUS_07713</name>
</gene>
<evidence type="ECO:0000256" key="7">
    <source>
        <dbReference type="SAM" id="MobiDB-lite"/>
    </source>
</evidence>
<organism evidence="8 9">
    <name type="scientific">Fasciolopsis buskii</name>
    <dbReference type="NCBI Taxonomy" id="27845"/>
    <lineage>
        <taxon>Eukaryota</taxon>
        <taxon>Metazoa</taxon>
        <taxon>Spiralia</taxon>
        <taxon>Lophotrochozoa</taxon>
        <taxon>Platyhelminthes</taxon>
        <taxon>Trematoda</taxon>
        <taxon>Digenea</taxon>
        <taxon>Plagiorchiida</taxon>
        <taxon>Echinostomata</taxon>
        <taxon>Echinostomatoidea</taxon>
        <taxon>Fasciolidae</taxon>
        <taxon>Fasciolopsis</taxon>
    </lineage>
</organism>
<reference evidence="8" key="1">
    <citation type="submission" date="2019-05" db="EMBL/GenBank/DDBJ databases">
        <title>Annotation for the trematode Fasciolopsis buski.</title>
        <authorList>
            <person name="Choi Y.-J."/>
        </authorList>
    </citation>
    <scope>NUCLEOTIDE SEQUENCE</scope>
    <source>
        <strain evidence="8">HT</strain>
        <tissue evidence="8">Whole worm</tissue>
    </source>
</reference>
<accession>A0A8E0RQH5</accession>
<dbReference type="AlphaFoldDB" id="A0A8E0RQH5"/>
<evidence type="ECO:0000256" key="2">
    <source>
        <dbReference type="ARBA" id="ARBA00009316"/>
    </source>
</evidence>
<evidence type="ECO:0000256" key="1">
    <source>
        <dbReference type="ARBA" id="ARBA00004300"/>
    </source>
</evidence>